<dbReference type="InterPro" id="IPR029753">
    <property type="entry name" value="D-isomer_DH_CS"/>
</dbReference>
<feature type="domain" description="D-isomer specific 2-hydroxyacid dehydrogenase catalytic" evidence="5">
    <location>
        <begin position="17"/>
        <end position="316"/>
    </location>
</feature>
<comment type="caution">
    <text evidence="7">The sequence shown here is derived from an EMBL/GenBank/DDBJ whole genome shotgun (WGS) entry which is preliminary data.</text>
</comment>
<dbReference type="PANTHER" id="PTHR43761:SF1">
    <property type="entry name" value="D-ISOMER SPECIFIC 2-HYDROXYACID DEHYDROGENASE CATALYTIC DOMAIN-CONTAINING PROTEIN-RELATED"/>
    <property type="match status" value="1"/>
</dbReference>
<dbReference type="Gene3D" id="3.40.50.720">
    <property type="entry name" value="NAD(P)-binding Rossmann-like Domain"/>
    <property type="match status" value="2"/>
</dbReference>
<evidence type="ECO:0000256" key="1">
    <source>
        <dbReference type="ARBA" id="ARBA00005854"/>
    </source>
</evidence>
<dbReference type="Pfam" id="PF00389">
    <property type="entry name" value="2-Hacid_dh"/>
    <property type="match status" value="1"/>
</dbReference>
<evidence type="ECO:0000259" key="5">
    <source>
        <dbReference type="Pfam" id="PF00389"/>
    </source>
</evidence>
<reference evidence="7" key="2">
    <citation type="journal article" date="2021" name="PeerJ">
        <title>Extensive microbial diversity within the chicken gut microbiome revealed by metagenomics and culture.</title>
        <authorList>
            <person name="Gilroy R."/>
            <person name="Ravi A."/>
            <person name="Getino M."/>
            <person name="Pursley I."/>
            <person name="Horton D.L."/>
            <person name="Alikhan N.F."/>
            <person name="Baker D."/>
            <person name="Gharbi K."/>
            <person name="Hall N."/>
            <person name="Watson M."/>
            <person name="Adriaenssens E.M."/>
            <person name="Foster-Nyarko E."/>
            <person name="Jarju S."/>
            <person name="Secka A."/>
            <person name="Antonio M."/>
            <person name="Oren A."/>
            <person name="Chaudhuri R.R."/>
            <person name="La Ragione R."/>
            <person name="Hildebrand F."/>
            <person name="Pallen M.J."/>
        </authorList>
    </citation>
    <scope>NUCLEOTIDE SEQUENCE</scope>
    <source>
        <strain evidence="7">B1-8020</strain>
    </source>
</reference>
<dbReference type="SUPFAM" id="SSF51735">
    <property type="entry name" value="NAD(P)-binding Rossmann-fold domains"/>
    <property type="match status" value="1"/>
</dbReference>
<evidence type="ECO:0000256" key="2">
    <source>
        <dbReference type="ARBA" id="ARBA00023002"/>
    </source>
</evidence>
<comment type="similarity">
    <text evidence="1 4">Belongs to the D-isomer specific 2-hydroxyacid dehydrogenase family.</text>
</comment>
<evidence type="ECO:0000313" key="7">
    <source>
        <dbReference type="EMBL" id="MBO8473155.1"/>
    </source>
</evidence>
<evidence type="ECO:0000259" key="6">
    <source>
        <dbReference type="Pfam" id="PF02826"/>
    </source>
</evidence>
<evidence type="ECO:0000256" key="4">
    <source>
        <dbReference type="RuleBase" id="RU003719"/>
    </source>
</evidence>
<sequence>MKIVFLDSDTLGNVSFSPIENTGDLVLYPRSTPEQAIERVRDCEVLIVNKIIVDKRLIDSAPKLKLICEAATGVNNIDVDYAESKGIRVKNAAGYSTESVAQITFMHILNLVSHASYYDRRVKSGEYYKNGLFADMSWPFFELKGKRLGIIAMGNIGQRVAKIATAFGMEVAYYSTSGTSHCKEYPSLPLDELLKISDIVTIHAPFNEKTKGLITLKELRLMKPTAYIVNMGRGGIINETDLVTALHEETIAGAALDVYAKEPLPPEHPYMQFKDYTDDKGRCIKEKLLLTPHIAWTSDEALESLVSKIAENIAGFKE</sequence>
<dbReference type="PANTHER" id="PTHR43761">
    <property type="entry name" value="D-ISOMER SPECIFIC 2-HYDROXYACID DEHYDROGENASE FAMILY PROTEIN (AFU_ORTHOLOGUE AFUA_1G13630)"/>
    <property type="match status" value="1"/>
</dbReference>
<dbReference type="Pfam" id="PF02826">
    <property type="entry name" value="2-Hacid_dh_C"/>
    <property type="match status" value="1"/>
</dbReference>
<dbReference type="NCBIfam" id="NF006263">
    <property type="entry name" value="PRK08410.1"/>
    <property type="match status" value="1"/>
</dbReference>
<dbReference type="AlphaFoldDB" id="A0A9D9IJ62"/>
<dbReference type="SUPFAM" id="SSF52283">
    <property type="entry name" value="Formate/glycerate dehydrogenase catalytic domain-like"/>
    <property type="match status" value="1"/>
</dbReference>
<dbReference type="InterPro" id="IPR050418">
    <property type="entry name" value="D-iso_2-hydroxyacid_DH_PdxB"/>
</dbReference>
<keyword evidence="3" id="KW-0520">NAD</keyword>
<dbReference type="InterPro" id="IPR036291">
    <property type="entry name" value="NAD(P)-bd_dom_sf"/>
</dbReference>
<accession>A0A9D9IJ62</accession>
<evidence type="ECO:0000313" key="8">
    <source>
        <dbReference type="Proteomes" id="UP000823604"/>
    </source>
</evidence>
<organism evidence="7 8">
    <name type="scientific">Candidatus Merdivivens pullicola</name>
    <dbReference type="NCBI Taxonomy" id="2840872"/>
    <lineage>
        <taxon>Bacteria</taxon>
        <taxon>Pseudomonadati</taxon>
        <taxon>Bacteroidota</taxon>
        <taxon>Bacteroidia</taxon>
        <taxon>Bacteroidales</taxon>
        <taxon>Muribaculaceae</taxon>
        <taxon>Muribaculaceae incertae sedis</taxon>
        <taxon>Candidatus Merdivivens</taxon>
    </lineage>
</organism>
<reference evidence="7" key="1">
    <citation type="submission" date="2020-10" db="EMBL/GenBank/DDBJ databases">
        <authorList>
            <person name="Gilroy R."/>
        </authorList>
    </citation>
    <scope>NUCLEOTIDE SEQUENCE</scope>
    <source>
        <strain evidence="7">B1-8020</strain>
    </source>
</reference>
<evidence type="ECO:0000256" key="3">
    <source>
        <dbReference type="ARBA" id="ARBA00023027"/>
    </source>
</evidence>
<dbReference type="PROSITE" id="PS00671">
    <property type="entry name" value="D_2_HYDROXYACID_DH_3"/>
    <property type="match status" value="1"/>
</dbReference>
<dbReference type="InterPro" id="IPR006139">
    <property type="entry name" value="D-isomer_2_OHA_DH_cat_dom"/>
</dbReference>
<name>A0A9D9IJ62_9BACT</name>
<dbReference type="EMBL" id="JADIMA010000057">
    <property type="protein sequence ID" value="MBO8473155.1"/>
    <property type="molecule type" value="Genomic_DNA"/>
</dbReference>
<dbReference type="GO" id="GO:0051287">
    <property type="term" value="F:NAD binding"/>
    <property type="evidence" value="ECO:0007669"/>
    <property type="project" value="InterPro"/>
</dbReference>
<protein>
    <submittedName>
        <fullName evidence="7">D-2-hydroxyacid dehydrogenase</fullName>
    </submittedName>
</protein>
<feature type="domain" description="D-isomer specific 2-hydroxyacid dehydrogenase NAD-binding" evidence="6">
    <location>
        <begin position="105"/>
        <end position="295"/>
    </location>
</feature>
<dbReference type="CDD" id="cd12162">
    <property type="entry name" value="2-Hacid_dh_4"/>
    <property type="match status" value="1"/>
</dbReference>
<gene>
    <name evidence="7" type="ORF">IAB81_05940</name>
</gene>
<keyword evidence="2 4" id="KW-0560">Oxidoreductase</keyword>
<proteinExistence type="inferred from homology"/>
<dbReference type="GO" id="GO:0016616">
    <property type="term" value="F:oxidoreductase activity, acting on the CH-OH group of donors, NAD or NADP as acceptor"/>
    <property type="evidence" value="ECO:0007669"/>
    <property type="project" value="InterPro"/>
</dbReference>
<dbReference type="Proteomes" id="UP000823604">
    <property type="component" value="Unassembled WGS sequence"/>
</dbReference>
<dbReference type="InterPro" id="IPR006140">
    <property type="entry name" value="D-isomer_DH_NAD-bd"/>
</dbReference>